<evidence type="ECO:0000256" key="4">
    <source>
        <dbReference type="ARBA" id="ARBA00022723"/>
    </source>
</evidence>
<dbReference type="Proteomes" id="UP001642540">
    <property type="component" value="Unassembled WGS sequence"/>
</dbReference>
<dbReference type="SUPFAM" id="SSF48264">
    <property type="entry name" value="Cytochrome P450"/>
    <property type="match status" value="1"/>
</dbReference>
<proteinExistence type="inferred from homology"/>
<dbReference type="InterPro" id="IPR050182">
    <property type="entry name" value="Cytochrome_P450_fam2"/>
</dbReference>
<evidence type="ECO:0000256" key="1">
    <source>
        <dbReference type="ARBA" id="ARBA00001971"/>
    </source>
</evidence>
<dbReference type="InterPro" id="IPR017972">
    <property type="entry name" value="Cyt_P450_CS"/>
</dbReference>
<keyword evidence="4 8" id="KW-0479">Metal-binding</keyword>
<dbReference type="PANTHER" id="PTHR24300:SF376">
    <property type="entry name" value="CYTOCHROME P450 15A1"/>
    <property type="match status" value="1"/>
</dbReference>
<dbReference type="Gene3D" id="1.10.630.10">
    <property type="entry name" value="Cytochrome P450"/>
    <property type="match status" value="1"/>
</dbReference>
<evidence type="ECO:0000256" key="2">
    <source>
        <dbReference type="ARBA" id="ARBA00010617"/>
    </source>
</evidence>
<evidence type="ECO:0008006" key="11">
    <source>
        <dbReference type="Google" id="ProtNLM"/>
    </source>
</evidence>
<evidence type="ECO:0000256" key="3">
    <source>
        <dbReference type="ARBA" id="ARBA00022617"/>
    </source>
</evidence>
<comment type="similarity">
    <text evidence="2 8">Belongs to the cytochrome P450 family.</text>
</comment>
<name>A0ABP1QQH2_9HEXA</name>
<dbReference type="InterPro" id="IPR036396">
    <property type="entry name" value="Cyt_P450_sf"/>
</dbReference>
<sequence>MISALILVFVTASLIYYLLKPKVPHNFPPGPPNYPIVGGSLCLPKGVTSNDSFHKLEELYGPLTGMYLGNRIAVIINGYDAAKEFYAHDEFQHRPLVFSVSYHWGGRSLGVFFSNGKLWQENRRFALRHLRDFGFGKTSMEGLIHEEAEETIGTIMKEMKKAKDSVIPIQDKFGVSVINILWAIMGGTRYKHDDEEFKKMLNVIQETFRTGSPSGNLVNSYPVLRHFPYFKEQFETLVSGPKAIIKMLETSIEEHKKTRDPSSPRDLIDVYLQAIDESKDGSGTLFFKDQLVQLCEDLFAAGAESTSNSIAFCILHMIRNPECQEKVQKELDAVVGKERLPSFEDKTKLPYTFAVISESFRLSPVAPISVPHMNTEDAKLMGYNIPKETILMVNYPSINLDKKYWEDPQVFRPERFLDESGNFIKAKLDHVHGFGAGKRQCLGEPLARISNFLLVTAVLQRFKFEIAPGQSKPSSDPVDGFTVAPQPFSAKVTSRF</sequence>
<evidence type="ECO:0000256" key="6">
    <source>
        <dbReference type="ARBA" id="ARBA00023004"/>
    </source>
</evidence>
<dbReference type="PRINTS" id="PR00385">
    <property type="entry name" value="P450"/>
</dbReference>
<keyword evidence="10" id="KW-1185">Reference proteome</keyword>
<gene>
    <name evidence="9" type="ORF">ODALV1_LOCUS14116</name>
</gene>
<keyword evidence="6 8" id="KW-0408">Iron</keyword>
<dbReference type="Pfam" id="PF00067">
    <property type="entry name" value="p450"/>
    <property type="match status" value="1"/>
</dbReference>
<keyword evidence="5 8" id="KW-0560">Oxidoreductase</keyword>
<dbReference type="EMBL" id="CAXLJM020000043">
    <property type="protein sequence ID" value="CAL8110287.1"/>
    <property type="molecule type" value="Genomic_DNA"/>
</dbReference>
<evidence type="ECO:0000313" key="10">
    <source>
        <dbReference type="Proteomes" id="UP001642540"/>
    </source>
</evidence>
<reference evidence="9 10" key="1">
    <citation type="submission" date="2024-08" db="EMBL/GenBank/DDBJ databases">
        <authorList>
            <person name="Cucini C."/>
            <person name="Frati F."/>
        </authorList>
    </citation>
    <scope>NUCLEOTIDE SEQUENCE [LARGE SCALE GENOMIC DNA]</scope>
</reference>
<keyword evidence="7 8" id="KW-0503">Monooxygenase</keyword>
<evidence type="ECO:0000256" key="7">
    <source>
        <dbReference type="ARBA" id="ARBA00023033"/>
    </source>
</evidence>
<dbReference type="PANTHER" id="PTHR24300">
    <property type="entry name" value="CYTOCHROME P450 508A4-RELATED"/>
    <property type="match status" value="1"/>
</dbReference>
<protein>
    <recommendedName>
        <fullName evidence="11">Methyl farnesoate epoxidase</fullName>
    </recommendedName>
</protein>
<dbReference type="InterPro" id="IPR002401">
    <property type="entry name" value="Cyt_P450_E_grp-I"/>
</dbReference>
<organism evidence="9 10">
    <name type="scientific">Orchesella dallaii</name>
    <dbReference type="NCBI Taxonomy" id="48710"/>
    <lineage>
        <taxon>Eukaryota</taxon>
        <taxon>Metazoa</taxon>
        <taxon>Ecdysozoa</taxon>
        <taxon>Arthropoda</taxon>
        <taxon>Hexapoda</taxon>
        <taxon>Collembola</taxon>
        <taxon>Entomobryomorpha</taxon>
        <taxon>Entomobryoidea</taxon>
        <taxon>Orchesellidae</taxon>
        <taxon>Orchesellinae</taxon>
        <taxon>Orchesella</taxon>
    </lineage>
</organism>
<accession>A0ABP1QQH2</accession>
<dbReference type="PRINTS" id="PR00463">
    <property type="entry name" value="EP450I"/>
</dbReference>
<comment type="caution">
    <text evidence="9">The sequence shown here is derived from an EMBL/GenBank/DDBJ whole genome shotgun (WGS) entry which is preliminary data.</text>
</comment>
<evidence type="ECO:0000313" key="9">
    <source>
        <dbReference type="EMBL" id="CAL8110287.1"/>
    </source>
</evidence>
<dbReference type="InterPro" id="IPR001128">
    <property type="entry name" value="Cyt_P450"/>
</dbReference>
<keyword evidence="3 8" id="KW-0349">Heme</keyword>
<evidence type="ECO:0000256" key="8">
    <source>
        <dbReference type="RuleBase" id="RU000461"/>
    </source>
</evidence>
<evidence type="ECO:0000256" key="5">
    <source>
        <dbReference type="ARBA" id="ARBA00023002"/>
    </source>
</evidence>
<comment type="cofactor">
    <cofactor evidence="1">
        <name>heme</name>
        <dbReference type="ChEBI" id="CHEBI:30413"/>
    </cofactor>
</comment>
<dbReference type="PROSITE" id="PS00086">
    <property type="entry name" value="CYTOCHROME_P450"/>
    <property type="match status" value="1"/>
</dbReference>